<proteinExistence type="predicted"/>
<dbReference type="InterPro" id="IPR047794">
    <property type="entry name" value="C45_proenzyme-like"/>
</dbReference>
<dbReference type="InterPro" id="IPR047801">
    <property type="entry name" value="Peptidase_C45"/>
</dbReference>
<dbReference type="NCBIfam" id="NF040521">
    <property type="entry name" value="C45_proenzyme"/>
    <property type="match status" value="1"/>
</dbReference>
<comment type="caution">
    <text evidence="2">The sequence shown here is derived from an EMBL/GenBank/DDBJ whole genome shotgun (WGS) entry which is preliminary data.</text>
</comment>
<reference evidence="2 3" key="1">
    <citation type="journal article" date="2016" name="Nat. Commun.">
        <title>Thousands of microbial genomes shed light on interconnected biogeochemical processes in an aquifer system.</title>
        <authorList>
            <person name="Anantharaman K."/>
            <person name="Brown C.T."/>
            <person name="Hug L.A."/>
            <person name="Sharon I."/>
            <person name="Castelle C.J."/>
            <person name="Probst A.J."/>
            <person name="Thomas B.C."/>
            <person name="Singh A."/>
            <person name="Wilkins M.J."/>
            <person name="Karaoz U."/>
            <person name="Brodie E.L."/>
            <person name="Williams K.H."/>
            <person name="Hubbard S.S."/>
            <person name="Banfield J.F."/>
        </authorList>
    </citation>
    <scope>NUCLEOTIDE SEQUENCE [LARGE SCALE GENOMIC DNA]</scope>
</reference>
<dbReference type="PANTHER" id="PTHR34180:SF1">
    <property type="entry name" value="BETA-ALANYL-DOPAMINE_CARCININE HYDROLASE"/>
    <property type="match status" value="1"/>
</dbReference>
<dbReference type="Pfam" id="PF03417">
    <property type="entry name" value="AAT"/>
    <property type="match status" value="1"/>
</dbReference>
<gene>
    <name evidence="2" type="ORF">A2160_03505</name>
</gene>
<dbReference type="STRING" id="1797457.A2160_03505"/>
<dbReference type="Gene3D" id="3.60.60.10">
    <property type="entry name" value="Penicillin V Acylase, Chain A"/>
    <property type="match status" value="1"/>
</dbReference>
<dbReference type="AlphaFoldDB" id="A0A1F5E8T1"/>
<dbReference type="Proteomes" id="UP000177006">
    <property type="component" value="Unassembled WGS sequence"/>
</dbReference>
<sequence>MHKNYFVFVADNYRELGFQIGRRFQVQAHSALDKNSDIKNPKIQKISREMLALSQNHFPDYIDELKGYAQGAKVDFLSLWIQSLETDVFLDDQISPAKCTTIITNQGKLIGHNEDAFTPDQKDEVCVVRKTIKGRSSLEIFYYNSLGGSAVGVNAHGFTQTINTLFFTKKQMGLPKSVSARFLFDTHDPLKDIEILKKIKRSTGYSHNLVNLESKVWNVEVTADKINVAQPDFPFIHTNHCLDANTSQLADDYGTLSRLNKAQSLVKSSMTSEEMERVLSDSSMGKEKSIFNERTVAKMIIDLDNLVAKIWLAREAEMGWVEYRLDFLYQ</sequence>
<dbReference type="Gene3D" id="1.10.10.2120">
    <property type="match status" value="1"/>
</dbReference>
<evidence type="ECO:0000313" key="2">
    <source>
        <dbReference type="EMBL" id="OGD63720.1"/>
    </source>
</evidence>
<evidence type="ECO:0000259" key="1">
    <source>
        <dbReference type="Pfam" id="PF03417"/>
    </source>
</evidence>
<name>A0A1F5E8T1_9BACT</name>
<dbReference type="PANTHER" id="PTHR34180">
    <property type="entry name" value="PEPTIDASE C45"/>
    <property type="match status" value="1"/>
</dbReference>
<organism evidence="2 3">
    <name type="scientific">Candidatus Beckwithbacteria bacterium RBG_13_42_9</name>
    <dbReference type="NCBI Taxonomy" id="1797457"/>
    <lineage>
        <taxon>Bacteria</taxon>
        <taxon>Candidatus Beckwithiibacteriota</taxon>
    </lineage>
</organism>
<accession>A0A1F5E8T1</accession>
<protein>
    <recommendedName>
        <fullName evidence="1">Peptidase C45 hydrolase domain-containing protein</fullName>
    </recommendedName>
</protein>
<dbReference type="InterPro" id="IPR005079">
    <property type="entry name" value="Peptidase_C45_hydrolase"/>
</dbReference>
<dbReference type="EMBL" id="MEZK01000005">
    <property type="protein sequence ID" value="OGD63720.1"/>
    <property type="molecule type" value="Genomic_DNA"/>
</dbReference>
<feature type="domain" description="Peptidase C45 hydrolase" evidence="1">
    <location>
        <begin position="106"/>
        <end position="313"/>
    </location>
</feature>
<evidence type="ECO:0000313" key="3">
    <source>
        <dbReference type="Proteomes" id="UP000177006"/>
    </source>
</evidence>